<protein>
    <submittedName>
        <fullName evidence="1">6-phospho-beta-glucosidase</fullName>
    </submittedName>
</protein>
<keyword evidence="2" id="KW-1185">Reference proteome</keyword>
<evidence type="ECO:0000313" key="2">
    <source>
        <dbReference type="Proteomes" id="UP000034245"/>
    </source>
</evidence>
<reference evidence="1" key="1">
    <citation type="submission" date="2015-04" db="EMBL/GenBank/DDBJ databases">
        <title>Draft Genome Sequences of Three Species of Emerging Human-Pathogenic Corynebacteria.</title>
        <authorList>
            <person name="Pacheco L.G."/>
            <person name="Mattos-Guaraldi A.L."/>
            <person name="Santos C.S."/>
            <person name="Veras A.O."/>
            <person name="Guimaraes L.C."/>
            <person name="Abreu V."/>
            <person name="Pereira F.L."/>
            <person name="Soares S.C."/>
            <person name="Dorella F.A."/>
            <person name="Carvalho A.F."/>
            <person name="Leal C.G."/>
            <person name="Figueiredo H.C."/>
            <person name="Ramos J.N."/>
            <person name="Vieira V."/>
            <person name="Farfour E."/>
            <person name="Guiso N."/>
            <person name="Hirata R.Jr."/>
            <person name="Ramos R.T."/>
            <person name="Azevedo V."/>
            <person name="Silva A."/>
        </authorList>
    </citation>
    <scope>NUCLEOTIDE SEQUENCE</scope>
    <source>
        <strain evidence="1">1941</strain>
    </source>
</reference>
<organism evidence="1 2">
    <name type="scientific">Corynebacterium minutissimum</name>
    <dbReference type="NCBI Taxonomy" id="38301"/>
    <lineage>
        <taxon>Bacteria</taxon>
        <taxon>Bacillati</taxon>
        <taxon>Actinomycetota</taxon>
        <taxon>Actinomycetes</taxon>
        <taxon>Mycobacteriales</taxon>
        <taxon>Corynebacteriaceae</taxon>
        <taxon>Corynebacterium</taxon>
    </lineage>
</organism>
<dbReference type="EMBL" id="LAYQ01000024">
    <property type="protein sequence ID" value="KKO77481.1"/>
    <property type="molecule type" value="Genomic_DNA"/>
</dbReference>
<name>A0ACC4U8C8_9CORY</name>
<proteinExistence type="predicted"/>
<comment type="caution">
    <text evidence="1">The sequence shown here is derived from an EMBL/GenBank/DDBJ whole genome shotgun (WGS) entry which is preliminary data.</text>
</comment>
<accession>A0ACC4U8C8</accession>
<evidence type="ECO:0000313" key="1">
    <source>
        <dbReference type="EMBL" id="KKO77481.1"/>
    </source>
</evidence>
<gene>
    <name evidence="1" type="ORF">WU87_11825</name>
</gene>
<dbReference type="Proteomes" id="UP000034245">
    <property type="component" value="Unassembled WGS sequence"/>
</dbReference>
<sequence length="471" mass="53550">MKKSAFPEGFLWGGATAANQLEGAFDEGGKGLSIQDVMPNGLMTPPTEAPTSDNLKLKGIDHYHRYQEDIALLADMGFKVYRFSIAWSRIFPNGDNEEPNEEGLAFYDRILDELEKYGIEPLVTLSHYETPLNLARSYGGWSNRKLIDFYVKYATTVFNRYKGRVKYWLTFNEVNSILHQPFMGGAIEKTREEITEQELYQAIHHIMVASARATAVARTISQDFSIGCMVISVPRYPLRPRPEDAFKALRETQLDALFGDIHVNGEYPNTLLRVFKEHEIELDISEQDLVDLRNTVDFVSFSYYMSVAETTDPSAERGGGNIMGGVKNPEVEVSDWGWAIDPVGLRYALNTMYDRWHKPLFIVENGLGAVDQLVDEGTTKTVHDDYRINYMNDHLVQVEEALKDGIPIMGYTSWGCIDLISASTAEMKKRYGFIYVDLDNNGEGTLDRYRKDSFYWYKEVIATNGESLKRG</sequence>